<keyword evidence="5" id="KW-1185">Reference proteome</keyword>
<keyword evidence="2" id="KW-1133">Transmembrane helix</keyword>
<evidence type="ECO:0000313" key="4">
    <source>
        <dbReference type="EMBL" id="BBH53386.1"/>
    </source>
</evidence>
<feature type="transmembrane region" description="Helical" evidence="2">
    <location>
        <begin position="12"/>
        <end position="34"/>
    </location>
</feature>
<feature type="compositionally biased region" description="Basic and acidic residues" evidence="1">
    <location>
        <begin position="235"/>
        <end position="253"/>
    </location>
</feature>
<evidence type="ECO:0000256" key="1">
    <source>
        <dbReference type="SAM" id="MobiDB-lite"/>
    </source>
</evidence>
<gene>
    <name evidence="4" type="ORF">JCM31447_18290</name>
</gene>
<protein>
    <submittedName>
        <fullName evidence="4">FecR protein</fullName>
    </submittedName>
</protein>
<name>A0A4P2VJN1_FLUSA</name>
<organism evidence="4 5">
    <name type="scientific">Fluviispira sanaruensis</name>
    <dbReference type="NCBI Taxonomy" id="2493639"/>
    <lineage>
        <taxon>Bacteria</taxon>
        <taxon>Pseudomonadati</taxon>
        <taxon>Bdellovibrionota</taxon>
        <taxon>Oligoflexia</taxon>
        <taxon>Silvanigrellales</taxon>
        <taxon>Silvanigrellaceae</taxon>
        <taxon>Fluviispira</taxon>
    </lineage>
</organism>
<keyword evidence="2" id="KW-0472">Membrane</keyword>
<dbReference type="OrthoDB" id="5593939at2"/>
<dbReference type="EMBL" id="AP019368">
    <property type="protein sequence ID" value="BBH53386.1"/>
    <property type="molecule type" value="Genomic_DNA"/>
</dbReference>
<keyword evidence="2" id="KW-0812">Transmembrane</keyword>
<dbReference type="AlphaFoldDB" id="A0A4P2VJN1"/>
<dbReference type="KEGG" id="sbf:JCM31447_18290"/>
<dbReference type="Gene3D" id="2.60.120.1440">
    <property type="match status" value="1"/>
</dbReference>
<dbReference type="Proteomes" id="UP000291236">
    <property type="component" value="Chromosome"/>
</dbReference>
<evidence type="ECO:0000313" key="5">
    <source>
        <dbReference type="Proteomes" id="UP000291236"/>
    </source>
</evidence>
<evidence type="ECO:0000256" key="2">
    <source>
        <dbReference type="SAM" id="Phobius"/>
    </source>
</evidence>
<feature type="domain" description="FecR protein" evidence="3">
    <location>
        <begin position="75"/>
        <end position="181"/>
    </location>
</feature>
<evidence type="ECO:0000259" key="3">
    <source>
        <dbReference type="Pfam" id="PF04773"/>
    </source>
</evidence>
<sequence length="352" mass="38493">MTVLKYKPIGPYRAILLIRLILELFLFATIAYQIPTFPQSLESIGKLANIIGKADVLRSGKNIPAEKNMQIFETDVVTTFEKTAIKIEFNDGSYLMAFQDSKIKLTEYNIKAKENSANDLKSAIEVAKGKIRFFVKPQEDGKVDVKFKTSNSVMGIRGTSGYIDTSAIGNTQILVTSGSVEVTSLADPTKSVVLSENKYSEIIGNRAPTPAKTAPPMLINRLNAEASLIDPNYKQSEKPAPKPEGAPKKEKNPSKGSNDNNPVPAEKKQVFNTDGTSTVVSTNNALNDVLVTQGNTRLRPSNITEFAPIVNALKEINNINDQINRQINTVIDTSGSYQKTKNVTVNVNDPSL</sequence>
<dbReference type="Pfam" id="PF04773">
    <property type="entry name" value="FecR"/>
    <property type="match status" value="1"/>
</dbReference>
<accession>A0A4P2VJN1</accession>
<dbReference type="PANTHER" id="PTHR38731">
    <property type="entry name" value="LIPL45-RELATED LIPOPROTEIN-RELATED"/>
    <property type="match status" value="1"/>
</dbReference>
<feature type="region of interest" description="Disordered" evidence="1">
    <location>
        <begin position="229"/>
        <end position="273"/>
    </location>
</feature>
<proteinExistence type="predicted"/>
<dbReference type="PANTHER" id="PTHR38731:SF1">
    <property type="entry name" value="FECR PROTEIN DOMAIN-CONTAINING PROTEIN"/>
    <property type="match status" value="1"/>
</dbReference>
<dbReference type="InterPro" id="IPR006860">
    <property type="entry name" value="FecR"/>
</dbReference>
<reference evidence="4 5" key="1">
    <citation type="submission" date="2018-12" db="EMBL/GenBank/DDBJ databases">
        <title>Rubrispira sanarue gen. nov., sp., nov., a member of the order Silvanigrellales, isolated from a brackish lake in Hamamatsu Japan.</title>
        <authorList>
            <person name="Maejima Y."/>
            <person name="Iino T."/>
            <person name="Muraguchi Y."/>
            <person name="Fukuda K."/>
            <person name="Nojiri H."/>
            <person name="Ohkuma M."/>
            <person name="Moriuchi R."/>
            <person name="Dohra H."/>
            <person name="Kimbara K."/>
            <person name="Shintani M."/>
        </authorList>
    </citation>
    <scope>NUCLEOTIDE SEQUENCE [LARGE SCALE GENOMIC DNA]</scope>
    <source>
        <strain evidence="4 5">RF1110005</strain>
    </source>
</reference>
<dbReference type="RefSeq" id="WP_130609118.1">
    <property type="nucleotide sequence ID" value="NZ_AP019368.1"/>
</dbReference>